<organism evidence="1 2">
    <name type="scientific">Daphnia galeata</name>
    <dbReference type="NCBI Taxonomy" id="27404"/>
    <lineage>
        <taxon>Eukaryota</taxon>
        <taxon>Metazoa</taxon>
        <taxon>Ecdysozoa</taxon>
        <taxon>Arthropoda</taxon>
        <taxon>Crustacea</taxon>
        <taxon>Branchiopoda</taxon>
        <taxon>Diplostraca</taxon>
        <taxon>Cladocera</taxon>
        <taxon>Anomopoda</taxon>
        <taxon>Daphniidae</taxon>
        <taxon>Daphnia</taxon>
    </lineage>
</organism>
<sequence>MKTQDTTEEIKRKYLHVDTLTKKLAVNIETFIQGELKLPEEEKIFVLQCDTCPNEKLDIFSETALESMRSCGREYEAKILFCKACQKKVTITKKLQAAIQHGYERFKKNNLRTRKLTV</sequence>
<accession>A0A8J2RK58</accession>
<name>A0A8J2RK58_9CRUS</name>
<dbReference type="Proteomes" id="UP000789390">
    <property type="component" value="Unassembled WGS sequence"/>
</dbReference>
<evidence type="ECO:0000313" key="1">
    <source>
        <dbReference type="EMBL" id="CAH0103883.1"/>
    </source>
</evidence>
<proteinExistence type="predicted"/>
<dbReference type="EMBL" id="CAKKLH010000118">
    <property type="protein sequence ID" value="CAH0103883.1"/>
    <property type="molecule type" value="Genomic_DNA"/>
</dbReference>
<protein>
    <submittedName>
        <fullName evidence="1">Uncharacterized protein</fullName>
    </submittedName>
</protein>
<reference evidence="1" key="1">
    <citation type="submission" date="2021-11" db="EMBL/GenBank/DDBJ databases">
        <authorList>
            <person name="Schell T."/>
        </authorList>
    </citation>
    <scope>NUCLEOTIDE SEQUENCE</scope>
    <source>
        <strain evidence="1">M5</strain>
    </source>
</reference>
<keyword evidence="2" id="KW-1185">Reference proteome</keyword>
<dbReference type="AlphaFoldDB" id="A0A8J2RK58"/>
<evidence type="ECO:0000313" key="2">
    <source>
        <dbReference type="Proteomes" id="UP000789390"/>
    </source>
</evidence>
<comment type="caution">
    <text evidence="1">The sequence shown here is derived from an EMBL/GenBank/DDBJ whole genome shotgun (WGS) entry which is preliminary data.</text>
</comment>
<gene>
    <name evidence="1" type="ORF">DGAL_LOCUS6560</name>
</gene>